<keyword evidence="4 8" id="KW-1133">Transmembrane helix</keyword>
<dbReference type="Proteomes" id="UP000826014">
    <property type="component" value="Chromosome"/>
</dbReference>
<feature type="domain" description="CBS" evidence="10">
    <location>
        <begin position="268"/>
        <end position="331"/>
    </location>
</feature>
<dbReference type="SMART" id="SM01091">
    <property type="entry name" value="CorC_HlyC"/>
    <property type="match status" value="1"/>
</dbReference>
<protein>
    <submittedName>
        <fullName evidence="12">Cyclin M transmembrane N-terminal domain</fullName>
    </submittedName>
</protein>
<comment type="subcellular location">
    <subcellularLocation>
        <location evidence="1">Membrane</location>
        <topology evidence="1">Multi-pass membrane protein</topology>
    </subcellularLocation>
</comment>
<keyword evidence="13" id="KW-1185">Reference proteome</keyword>
<dbReference type="InterPro" id="IPR016169">
    <property type="entry name" value="FAD-bd_PCMH_sub2"/>
</dbReference>
<dbReference type="Pfam" id="PF01595">
    <property type="entry name" value="CNNM"/>
    <property type="match status" value="1"/>
</dbReference>
<dbReference type="Gene3D" id="3.30.465.10">
    <property type="match status" value="1"/>
</dbReference>
<dbReference type="Gene3D" id="3.10.580.10">
    <property type="entry name" value="CBS-domain"/>
    <property type="match status" value="1"/>
</dbReference>
<dbReference type="PANTHER" id="PTHR22777:SF17">
    <property type="entry name" value="UPF0053 PROTEIN SLL0260"/>
    <property type="match status" value="1"/>
</dbReference>
<dbReference type="InterPro" id="IPR044751">
    <property type="entry name" value="Ion_transp-like_CBS"/>
</dbReference>
<keyword evidence="2 8" id="KW-0812">Transmembrane</keyword>
<evidence type="ECO:0000256" key="6">
    <source>
        <dbReference type="ARBA" id="ARBA00023136"/>
    </source>
</evidence>
<proteinExistence type="predicted"/>
<evidence type="ECO:0000256" key="4">
    <source>
        <dbReference type="ARBA" id="ARBA00022989"/>
    </source>
</evidence>
<dbReference type="InterPro" id="IPR036318">
    <property type="entry name" value="FAD-bd_PCMH-like_sf"/>
</dbReference>
<dbReference type="InterPro" id="IPR005170">
    <property type="entry name" value="Transptr-assoc_dom"/>
</dbReference>
<evidence type="ECO:0000259" key="10">
    <source>
        <dbReference type="PROSITE" id="PS51371"/>
    </source>
</evidence>
<keyword evidence="3" id="KW-0677">Repeat</keyword>
<keyword evidence="6 8" id="KW-0472">Membrane</keyword>
<evidence type="ECO:0000256" key="5">
    <source>
        <dbReference type="ARBA" id="ARBA00023122"/>
    </source>
</evidence>
<dbReference type="CDD" id="cd04590">
    <property type="entry name" value="CBS_pair_CorC_HlyC_assoc"/>
    <property type="match status" value="1"/>
</dbReference>
<feature type="domain" description="CNNM transmembrane" evidence="11">
    <location>
        <begin position="3"/>
        <end position="187"/>
    </location>
</feature>
<evidence type="ECO:0000256" key="9">
    <source>
        <dbReference type="SAM" id="Phobius"/>
    </source>
</evidence>
<dbReference type="Pfam" id="PF00571">
    <property type="entry name" value="CBS"/>
    <property type="match status" value="2"/>
</dbReference>
<dbReference type="InterPro" id="IPR002550">
    <property type="entry name" value="CNNM"/>
</dbReference>
<evidence type="ECO:0000256" key="3">
    <source>
        <dbReference type="ARBA" id="ARBA00022737"/>
    </source>
</evidence>
<gene>
    <name evidence="12" type="ORF">RHABOEDO_001237</name>
</gene>
<keyword evidence="5 7" id="KW-0129">CBS domain</keyword>
<organism evidence="12 13">
    <name type="scientific">Candidatus Rhabdochlamydia oedothoracis</name>
    <dbReference type="NCBI Taxonomy" id="2720720"/>
    <lineage>
        <taxon>Bacteria</taxon>
        <taxon>Pseudomonadati</taxon>
        <taxon>Chlamydiota</taxon>
        <taxon>Chlamydiia</taxon>
        <taxon>Parachlamydiales</taxon>
        <taxon>Candidatus Rhabdochlamydiaceae</taxon>
        <taxon>Candidatus Rhabdochlamydia</taxon>
    </lineage>
</organism>
<evidence type="ECO:0000256" key="8">
    <source>
        <dbReference type="PROSITE-ProRule" id="PRU01193"/>
    </source>
</evidence>
<evidence type="ECO:0000313" key="12">
    <source>
        <dbReference type="EMBL" id="QYF48987.1"/>
    </source>
</evidence>
<feature type="transmembrane region" description="Helical" evidence="9">
    <location>
        <begin position="89"/>
        <end position="107"/>
    </location>
</feature>
<sequence length="423" mass="47763">MSDSLGLAFAIFLLVLLLLSSAFFSCSEVALFSLSSMKVKVFRADVDRRKQLVAHLLSSPRDLIITILVLNVITNILFQNVISSLFDGFSAWILHIGLPLVLTLTFGEMIPKSIGLANNDTISYRVAPYIYRLQNFFLPVRKVLVTITQFLMRLLFSFLKKEPDISVDELEYALKASRQLGVLNEEEAELIQGYLQLSESQVKELMRPRTDILFFDLEEPLTKLVRMFVDQQCSRVPVCQKNLDSVIGIMTSQIYFLHKEKLHQPKDMIAILQKPFFVPEMTSAPILLRQMLDRQEFLALVVDEYGSVSGLIALEDLVETVVGEIADARDEKADYTSSGKGIIIASGKLELSEFEKIFGIALPNINNMITLGGWLTEKIGDIPKAGFKYTAYGFLFHVLASDHKRVRRIYVRLIKVSSSKGSY</sequence>
<dbReference type="Pfam" id="PF03471">
    <property type="entry name" value="CorC_HlyC"/>
    <property type="match status" value="1"/>
</dbReference>
<dbReference type="SUPFAM" id="SSF54631">
    <property type="entry name" value="CBS-domain pair"/>
    <property type="match status" value="1"/>
</dbReference>
<dbReference type="InterPro" id="IPR046342">
    <property type="entry name" value="CBS_dom_sf"/>
</dbReference>
<dbReference type="SUPFAM" id="SSF56176">
    <property type="entry name" value="FAD-binding/transporter-associated domain-like"/>
    <property type="match status" value="1"/>
</dbReference>
<dbReference type="PANTHER" id="PTHR22777">
    <property type="entry name" value="HEMOLYSIN-RELATED"/>
    <property type="match status" value="1"/>
</dbReference>
<dbReference type="InterPro" id="IPR000644">
    <property type="entry name" value="CBS_dom"/>
</dbReference>
<evidence type="ECO:0000259" key="11">
    <source>
        <dbReference type="PROSITE" id="PS51846"/>
    </source>
</evidence>
<feature type="transmembrane region" description="Helical" evidence="9">
    <location>
        <begin position="63"/>
        <end position="82"/>
    </location>
</feature>
<dbReference type="PROSITE" id="PS51846">
    <property type="entry name" value="CNNM"/>
    <property type="match status" value="1"/>
</dbReference>
<name>A0ABX8V5Y3_9BACT</name>
<evidence type="ECO:0000313" key="13">
    <source>
        <dbReference type="Proteomes" id="UP000826014"/>
    </source>
</evidence>
<dbReference type="EMBL" id="CP075587">
    <property type="protein sequence ID" value="QYF48987.1"/>
    <property type="molecule type" value="Genomic_DNA"/>
</dbReference>
<evidence type="ECO:0000256" key="2">
    <source>
        <dbReference type="ARBA" id="ARBA00022692"/>
    </source>
</evidence>
<evidence type="ECO:0000256" key="1">
    <source>
        <dbReference type="ARBA" id="ARBA00004141"/>
    </source>
</evidence>
<reference evidence="12 13" key="1">
    <citation type="journal article" date="2022" name="bioRxiv">
        <title>Ecology and evolution of chlamydial symbionts of arthropods.</title>
        <authorList>
            <person name="Halter T."/>
            <person name="Koestlbacher S."/>
            <person name="Collingro A."/>
            <person name="Sixt B.S."/>
            <person name="Toenshoff E.R."/>
            <person name="Hendrickx F."/>
            <person name="Kostanjsek R."/>
            <person name="Horn M."/>
        </authorList>
    </citation>
    <scope>NUCLEOTIDE SEQUENCE [LARGE SCALE GENOMIC DNA]</scope>
    <source>
        <strain evidence="12">W744xW776</strain>
    </source>
</reference>
<evidence type="ECO:0000256" key="7">
    <source>
        <dbReference type="PROSITE-ProRule" id="PRU00703"/>
    </source>
</evidence>
<accession>A0ABX8V5Y3</accession>
<dbReference type="RefSeq" id="WP_215216536.1">
    <property type="nucleotide sequence ID" value="NZ_CP075587.1"/>
</dbReference>
<dbReference type="PROSITE" id="PS51371">
    <property type="entry name" value="CBS"/>
    <property type="match status" value="1"/>
</dbReference>